<evidence type="ECO:0000313" key="1">
    <source>
        <dbReference type="EMBL" id="PHK05335.1"/>
    </source>
</evidence>
<protein>
    <submittedName>
        <fullName evidence="1">Uncharacterized protein</fullName>
    </submittedName>
</protein>
<dbReference type="EMBL" id="LAHD01000016">
    <property type="protein sequence ID" value="PHK05335.1"/>
    <property type="molecule type" value="Genomic_DNA"/>
</dbReference>
<name>A0A9Q5ZEL4_NOSLI</name>
<reference evidence="1 2" key="1">
    <citation type="submission" date="2015-02" db="EMBL/GenBank/DDBJ databases">
        <title>Nostoc linckia genome annotation.</title>
        <authorList>
            <person name="Zhou Z."/>
        </authorList>
    </citation>
    <scope>NUCLEOTIDE SEQUENCE [LARGE SCALE GENOMIC DNA]</scope>
    <source>
        <strain evidence="2">z8</strain>
    </source>
</reference>
<dbReference type="AlphaFoldDB" id="A0A9Q5ZEL4"/>
<accession>A0A9Q5ZEL4</accession>
<proteinExistence type="predicted"/>
<dbReference type="Proteomes" id="UP000222310">
    <property type="component" value="Unassembled WGS sequence"/>
</dbReference>
<sequence length="109" mass="12959">MNRTELRQRLQLFRSQGYSLLTPLIAPEYKLRWEFERLQGISTRDQLIKRGFSRLIAISEEGEERIFELNGTSRRSPRLLEAHGDRLIEFLQDPIWIGSLDFRGYISFD</sequence>
<gene>
    <name evidence="1" type="ORF">VF08_08120</name>
</gene>
<comment type="caution">
    <text evidence="1">The sequence shown here is derived from an EMBL/GenBank/DDBJ whole genome shotgun (WGS) entry which is preliminary data.</text>
</comment>
<evidence type="ECO:0000313" key="2">
    <source>
        <dbReference type="Proteomes" id="UP000222310"/>
    </source>
</evidence>
<organism evidence="1 2">
    <name type="scientific">Nostoc linckia z8</name>
    <dbReference type="NCBI Taxonomy" id="1628746"/>
    <lineage>
        <taxon>Bacteria</taxon>
        <taxon>Bacillati</taxon>
        <taxon>Cyanobacteriota</taxon>
        <taxon>Cyanophyceae</taxon>
        <taxon>Nostocales</taxon>
        <taxon>Nostocaceae</taxon>
        <taxon>Nostoc</taxon>
    </lineage>
</organism>